<dbReference type="Proteomes" id="UP001153954">
    <property type="component" value="Unassembled WGS sequence"/>
</dbReference>
<evidence type="ECO:0000313" key="2">
    <source>
        <dbReference type="EMBL" id="CAH2091671.1"/>
    </source>
</evidence>
<proteinExistence type="predicted"/>
<feature type="region of interest" description="Disordered" evidence="1">
    <location>
        <begin position="22"/>
        <end position="42"/>
    </location>
</feature>
<accession>A0AAU9U139</accession>
<comment type="caution">
    <text evidence="2">The sequence shown here is derived from an EMBL/GenBank/DDBJ whole genome shotgun (WGS) entry which is preliminary data.</text>
</comment>
<organism evidence="2 3">
    <name type="scientific">Euphydryas editha</name>
    <name type="common">Edith's checkerspot</name>
    <dbReference type="NCBI Taxonomy" id="104508"/>
    <lineage>
        <taxon>Eukaryota</taxon>
        <taxon>Metazoa</taxon>
        <taxon>Ecdysozoa</taxon>
        <taxon>Arthropoda</taxon>
        <taxon>Hexapoda</taxon>
        <taxon>Insecta</taxon>
        <taxon>Pterygota</taxon>
        <taxon>Neoptera</taxon>
        <taxon>Endopterygota</taxon>
        <taxon>Lepidoptera</taxon>
        <taxon>Glossata</taxon>
        <taxon>Ditrysia</taxon>
        <taxon>Papilionoidea</taxon>
        <taxon>Nymphalidae</taxon>
        <taxon>Nymphalinae</taxon>
        <taxon>Euphydryas</taxon>
    </lineage>
</organism>
<sequence>MNADALAAVGTRQCAAVPGAQQLTGGAVPSPLDPPLAAPRSRARSRCVRYTPRLAPHPTSNPLFTDGRPVSGAFAVPAASRRSFKFNALPMSGL</sequence>
<protein>
    <submittedName>
        <fullName evidence="2">Uncharacterized protein</fullName>
    </submittedName>
</protein>
<gene>
    <name evidence="2" type="ORF">EEDITHA_LOCUS7515</name>
</gene>
<evidence type="ECO:0000313" key="3">
    <source>
        <dbReference type="Proteomes" id="UP001153954"/>
    </source>
</evidence>
<dbReference type="AlphaFoldDB" id="A0AAU9U139"/>
<keyword evidence="3" id="KW-1185">Reference proteome</keyword>
<evidence type="ECO:0000256" key="1">
    <source>
        <dbReference type="SAM" id="MobiDB-lite"/>
    </source>
</evidence>
<reference evidence="2" key="1">
    <citation type="submission" date="2022-03" db="EMBL/GenBank/DDBJ databases">
        <authorList>
            <person name="Tunstrom K."/>
        </authorList>
    </citation>
    <scope>NUCLEOTIDE SEQUENCE</scope>
</reference>
<dbReference type="EMBL" id="CAKOGL010000011">
    <property type="protein sequence ID" value="CAH2091671.1"/>
    <property type="molecule type" value="Genomic_DNA"/>
</dbReference>
<name>A0AAU9U139_EUPED</name>